<feature type="transmembrane region" description="Helical" evidence="1">
    <location>
        <begin position="27"/>
        <end position="46"/>
    </location>
</feature>
<evidence type="ECO:0000256" key="1">
    <source>
        <dbReference type="SAM" id="Phobius"/>
    </source>
</evidence>
<evidence type="ECO:0000313" key="3">
    <source>
        <dbReference type="Proteomes" id="UP001500298"/>
    </source>
</evidence>
<dbReference type="Proteomes" id="UP001500298">
    <property type="component" value="Unassembled WGS sequence"/>
</dbReference>
<name>A0ABP9DAH5_9BACT</name>
<keyword evidence="1" id="KW-0472">Membrane</keyword>
<proteinExistence type="predicted"/>
<feature type="transmembrane region" description="Helical" evidence="1">
    <location>
        <begin position="180"/>
        <end position="201"/>
    </location>
</feature>
<feature type="transmembrane region" description="Helical" evidence="1">
    <location>
        <begin position="338"/>
        <end position="358"/>
    </location>
</feature>
<feature type="transmembrane region" description="Helical" evidence="1">
    <location>
        <begin position="253"/>
        <end position="273"/>
    </location>
</feature>
<reference evidence="3" key="1">
    <citation type="journal article" date="2019" name="Int. J. Syst. Evol. Microbiol.">
        <title>The Global Catalogue of Microorganisms (GCM) 10K type strain sequencing project: providing services to taxonomists for standard genome sequencing and annotation.</title>
        <authorList>
            <consortium name="The Broad Institute Genomics Platform"/>
            <consortium name="The Broad Institute Genome Sequencing Center for Infectious Disease"/>
            <person name="Wu L."/>
            <person name="Ma J."/>
        </authorList>
    </citation>
    <scope>NUCLEOTIDE SEQUENCE [LARGE SCALE GENOMIC DNA]</scope>
    <source>
        <strain evidence="3">JCM 18326</strain>
    </source>
</reference>
<organism evidence="2 3">
    <name type="scientific">Algivirga pacifica</name>
    <dbReference type="NCBI Taxonomy" id="1162670"/>
    <lineage>
        <taxon>Bacteria</taxon>
        <taxon>Pseudomonadati</taxon>
        <taxon>Bacteroidota</taxon>
        <taxon>Cytophagia</taxon>
        <taxon>Cytophagales</taxon>
        <taxon>Flammeovirgaceae</taxon>
        <taxon>Algivirga</taxon>
    </lineage>
</organism>
<comment type="caution">
    <text evidence="2">The sequence shown here is derived from an EMBL/GenBank/DDBJ whole genome shotgun (WGS) entry which is preliminary data.</text>
</comment>
<keyword evidence="1" id="KW-0812">Transmembrane</keyword>
<feature type="transmembrane region" description="Helical" evidence="1">
    <location>
        <begin position="137"/>
        <end position="160"/>
    </location>
</feature>
<feature type="transmembrane region" description="Helical" evidence="1">
    <location>
        <begin position="419"/>
        <end position="439"/>
    </location>
</feature>
<protein>
    <submittedName>
        <fullName evidence="2">TRAP transporter large permease subunit</fullName>
    </submittedName>
</protein>
<accession>A0ABP9DAH5</accession>
<feature type="transmembrane region" description="Helical" evidence="1">
    <location>
        <begin position="104"/>
        <end position="130"/>
    </location>
</feature>
<keyword evidence="1" id="KW-1133">Transmembrane helix</keyword>
<sequence length="494" mass="52477">MQILQTLGLLLVFLSMAGLMFKRILPALIALPLMALLVAIIGGVTLDDLITHVIGGGATKLSTAMVVAIFGGMLSILLQKTKVAEAFIKKGAELSGDNPWAISVLMYVLIVLLFTTLGGLGAIIMVATIVLPILSSVGVGSMTAVGIFLMGVSIGGALNVTNWAVYVNVLGLEVNEVRPFALVMFGFGFLASLVYITLQLYRDGHNVKLKKIAFRSLVLLLLAGGAKGSYDYLLSASSKELVDAGLQYIGTGLKYTVGLGILWLFAIAIVRLITRANEKATAPHWITVFSPIIPLFLILLFDVDFIAAFVIGLCYTFIATYKPGALNVFIQSCFEGASVVMPAVILMFGIGMLLVAIMGPGGQVALTHYVGGDWPVMALLRPLMADIIPEGPMAYVLVFAVLAPMALYRGPLNVWGMGYGLAAVLLASGMPGGAIMGVLMSTGQIQGISDPTNIQNVWLANEMKVDVQKVLWNTLGYSWILAIAGLIVAAWMFV</sequence>
<dbReference type="EMBL" id="BAABJX010000017">
    <property type="protein sequence ID" value="GAA4827007.1"/>
    <property type="molecule type" value="Genomic_DNA"/>
</dbReference>
<feature type="transmembrane region" description="Helical" evidence="1">
    <location>
        <begin position="285"/>
        <end position="318"/>
    </location>
</feature>
<feature type="transmembrane region" description="Helical" evidence="1">
    <location>
        <begin position="387"/>
        <end position="407"/>
    </location>
</feature>
<evidence type="ECO:0000313" key="2">
    <source>
        <dbReference type="EMBL" id="GAA4827007.1"/>
    </source>
</evidence>
<gene>
    <name evidence="2" type="ORF">GCM10023331_09730</name>
</gene>
<feature type="transmembrane region" description="Helical" evidence="1">
    <location>
        <begin position="470"/>
        <end position="493"/>
    </location>
</feature>
<feature type="transmembrane region" description="Helical" evidence="1">
    <location>
        <begin position="58"/>
        <end position="78"/>
    </location>
</feature>
<keyword evidence="3" id="KW-1185">Reference proteome</keyword>
<dbReference type="RefSeq" id="WP_345369678.1">
    <property type="nucleotide sequence ID" value="NZ_BAABJX010000017.1"/>
</dbReference>